<evidence type="ECO:0000313" key="2">
    <source>
        <dbReference type="Proteomes" id="UP000243077"/>
    </source>
</evidence>
<keyword evidence="2" id="KW-1185">Reference proteome</keyword>
<reference evidence="1 2" key="1">
    <citation type="submission" date="2018-02" db="EMBL/GenBank/DDBJ databases">
        <title>Complete genome of the streamlined marine actinobacterium Pontimonas salivibrio CL-TW6 adapted to coastal planktonic lifestype.</title>
        <authorList>
            <person name="Cho B.C."/>
            <person name="Hardies S.C."/>
            <person name="Jang G.I."/>
            <person name="Hwang C.Y."/>
        </authorList>
    </citation>
    <scope>NUCLEOTIDE SEQUENCE [LARGE SCALE GENOMIC DNA]</scope>
    <source>
        <strain evidence="1 2">CL-TW6</strain>
    </source>
</reference>
<name>A0A2L2BPD4_9MICO</name>
<organism evidence="1 2">
    <name type="scientific">Pontimonas salivibrio</name>
    <dbReference type="NCBI Taxonomy" id="1159327"/>
    <lineage>
        <taxon>Bacteria</taxon>
        <taxon>Bacillati</taxon>
        <taxon>Actinomycetota</taxon>
        <taxon>Actinomycetes</taxon>
        <taxon>Micrococcales</taxon>
        <taxon>Microbacteriaceae</taxon>
        <taxon>Pontimonas</taxon>
    </lineage>
</organism>
<dbReference type="EMBL" id="CP026923">
    <property type="protein sequence ID" value="AVG23508.1"/>
    <property type="molecule type" value="Genomic_DNA"/>
</dbReference>
<gene>
    <name evidence="1" type="ORF">C3B54_11517</name>
</gene>
<dbReference type="KEGG" id="psai:C3B54_11517"/>
<proteinExistence type="predicted"/>
<accession>A0A2L2BPD4</accession>
<sequence length="166" mass="18230">MTWETPSAEDYRQLAHQLGRPMRGLHAIAARCACGAPAVVVTLPRLDDGTPFPTLYYLSLPSGTKEASRLEAAGRMAEYEARLHQDEQARQQYQKAHEDFLHTRAQWGVVPEIDGISAGGMPERVKCLHALIAHSLAEGPGVNPVGDWALADTQWSLEVCRCSPEV</sequence>
<protein>
    <submittedName>
        <fullName evidence="1">DUF501-like protein</fullName>
    </submittedName>
</protein>
<dbReference type="OrthoDB" id="13546at2"/>
<dbReference type="Proteomes" id="UP000243077">
    <property type="component" value="Chromosome"/>
</dbReference>
<dbReference type="PANTHER" id="PTHR37163:SF1">
    <property type="entry name" value="DUF501 DOMAIN-CONTAINING PROTEIN"/>
    <property type="match status" value="1"/>
</dbReference>
<dbReference type="RefSeq" id="WP_104913113.1">
    <property type="nucleotide sequence ID" value="NZ_CP026923.1"/>
</dbReference>
<dbReference type="Pfam" id="PF04417">
    <property type="entry name" value="DUF501"/>
    <property type="match status" value="1"/>
</dbReference>
<dbReference type="InterPro" id="IPR007511">
    <property type="entry name" value="DUF501"/>
</dbReference>
<dbReference type="PANTHER" id="PTHR37163">
    <property type="entry name" value="CONSERVED PROTEIN"/>
    <property type="match status" value="1"/>
</dbReference>
<dbReference type="AlphaFoldDB" id="A0A2L2BPD4"/>
<evidence type="ECO:0000313" key="1">
    <source>
        <dbReference type="EMBL" id="AVG23508.1"/>
    </source>
</evidence>